<dbReference type="InterPro" id="IPR000713">
    <property type="entry name" value="Mur_ligase_N"/>
</dbReference>
<dbReference type="Proteomes" id="UP000179241">
    <property type="component" value="Unassembled WGS sequence"/>
</dbReference>
<feature type="domain" description="Mur ligase central" evidence="10">
    <location>
        <begin position="101"/>
        <end position="299"/>
    </location>
</feature>
<feature type="domain" description="Mur ligase C-terminal" evidence="9">
    <location>
        <begin position="322"/>
        <end position="450"/>
    </location>
</feature>
<dbReference type="SUPFAM" id="SSF63418">
    <property type="entry name" value="MurE/MurF N-terminal domain"/>
    <property type="match status" value="1"/>
</dbReference>
<dbReference type="GO" id="GO:0071555">
    <property type="term" value="P:cell wall organization"/>
    <property type="evidence" value="ECO:0007669"/>
    <property type="project" value="UniProtKB-KW"/>
</dbReference>
<keyword evidence="6 7" id="KW-0961">Cell wall biogenesis/degradation</keyword>
<dbReference type="GO" id="GO:0009252">
    <property type="term" value="P:peptidoglycan biosynthetic process"/>
    <property type="evidence" value="ECO:0007669"/>
    <property type="project" value="UniProtKB-UniPathway"/>
</dbReference>
<comment type="similarity">
    <text evidence="1">Belongs to the MurCDEF family. MurE subfamily.</text>
</comment>
<evidence type="ECO:0000259" key="10">
    <source>
        <dbReference type="Pfam" id="PF08245"/>
    </source>
</evidence>
<dbReference type="Pfam" id="PF08245">
    <property type="entry name" value="Mur_ligase_M"/>
    <property type="match status" value="1"/>
</dbReference>
<keyword evidence="2 7" id="KW-0132">Cell division</keyword>
<reference evidence="11 12" key="1">
    <citation type="journal article" date="2016" name="Nat. Commun.">
        <title>Thousands of microbial genomes shed light on interconnected biogeochemical processes in an aquifer system.</title>
        <authorList>
            <person name="Anantharaman K."/>
            <person name="Brown C.T."/>
            <person name="Hug L.A."/>
            <person name="Sharon I."/>
            <person name="Castelle C.J."/>
            <person name="Probst A.J."/>
            <person name="Thomas B.C."/>
            <person name="Singh A."/>
            <person name="Wilkins M.J."/>
            <person name="Karaoz U."/>
            <person name="Brodie E.L."/>
            <person name="Williams K.H."/>
            <person name="Hubbard S.S."/>
            <person name="Banfield J.F."/>
        </authorList>
    </citation>
    <scope>NUCLEOTIDE SEQUENCE [LARGE SCALE GENOMIC DNA]</scope>
</reference>
<dbReference type="InterPro" id="IPR013221">
    <property type="entry name" value="Mur_ligase_cen"/>
</dbReference>
<feature type="domain" description="Mur ligase N-terminal catalytic" evidence="8">
    <location>
        <begin position="19"/>
        <end position="86"/>
    </location>
</feature>
<evidence type="ECO:0000259" key="8">
    <source>
        <dbReference type="Pfam" id="PF01225"/>
    </source>
</evidence>
<dbReference type="SUPFAM" id="SSF53244">
    <property type="entry name" value="MurD-like peptide ligases, peptide-binding domain"/>
    <property type="match status" value="1"/>
</dbReference>
<dbReference type="InterPro" id="IPR035911">
    <property type="entry name" value="MurE/MurF_N"/>
</dbReference>
<evidence type="ECO:0000256" key="6">
    <source>
        <dbReference type="ARBA" id="ARBA00023316"/>
    </source>
</evidence>
<protein>
    <recommendedName>
        <fullName evidence="13">UDP-MurNAc-tripeptide synthetase</fullName>
    </recommendedName>
</protein>
<dbReference type="Gene3D" id="3.90.190.20">
    <property type="entry name" value="Mur ligase, C-terminal domain"/>
    <property type="match status" value="1"/>
</dbReference>
<evidence type="ECO:0000256" key="2">
    <source>
        <dbReference type="ARBA" id="ARBA00022618"/>
    </source>
</evidence>
<dbReference type="GO" id="GO:0016881">
    <property type="term" value="F:acid-amino acid ligase activity"/>
    <property type="evidence" value="ECO:0007669"/>
    <property type="project" value="InterPro"/>
</dbReference>
<evidence type="ECO:0000313" key="12">
    <source>
        <dbReference type="Proteomes" id="UP000179241"/>
    </source>
</evidence>
<organism evidence="11 12">
    <name type="scientific">Candidatus Woesebacteria bacterium RIFOXYA1_FULL_43_9</name>
    <dbReference type="NCBI Taxonomy" id="1802534"/>
    <lineage>
        <taxon>Bacteria</taxon>
        <taxon>Candidatus Woeseibacteriota</taxon>
    </lineage>
</organism>
<dbReference type="AlphaFoldDB" id="A0A1F8CLQ2"/>
<dbReference type="NCBIfam" id="TIGR01085">
    <property type="entry name" value="murE"/>
    <property type="match status" value="1"/>
</dbReference>
<dbReference type="Pfam" id="PF02875">
    <property type="entry name" value="Mur_ligase_C"/>
    <property type="match status" value="1"/>
</dbReference>
<dbReference type="EMBL" id="MGHU01000026">
    <property type="protein sequence ID" value="OGM77267.1"/>
    <property type="molecule type" value="Genomic_DNA"/>
</dbReference>
<dbReference type="Gene3D" id="3.40.1390.10">
    <property type="entry name" value="MurE/MurF, N-terminal domain"/>
    <property type="match status" value="1"/>
</dbReference>
<dbReference type="PANTHER" id="PTHR23135:SF4">
    <property type="entry name" value="UDP-N-ACETYLMURAMOYL-L-ALANYL-D-GLUTAMATE--2,6-DIAMINOPIMELATE LIGASE MURE HOMOLOG, CHLOROPLASTIC"/>
    <property type="match status" value="1"/>
</dbReference>
<dbReference type="UniPathway" id="UPA00219"/>
<evidence type="ECO:0008006" key="13">
    <source>
        <dbReference type="Google" id="ProtNLM"/>
    </source>
</evidence>
<dbReference type="NCBIfam" id="NF001126">
    <property type="entry name" value="PRK00139.1-4"/>
    <property type="match status" value="1"/>
</dbReference>
<keyword evidence="3 7" id="KW-0133">Cell shape</keyword>
<dbReference type="SUPFAM" id="SSF53623">
    <property type="entry name" value="MurD-like peptide ligases, catalytic domain"/>
    <property type="match status" value="1"/>
</dbReference>
<keyword evidence="4 7" id="KW-0573">Peptidoglycan synthesis</keyword>
<gene>
    <name evidence="11" type="ORF">A2188_02440</name>
</gene>
<dbReference type="InterPro" id="IPR005761">
    <property type="entry name" value="UDP-N-AcMur-Glu-dNH2Pim_ligase"/>
</dbReference>
<dbReference type="InterPro" id="IPR036615">
    <property type="entry name" value="Mur_ligase_C_dom_sf"/>
</dbReference>
<dbReference type="PANTHER" id="PTHR23135">
    <property type="entry name" value="MUR LIGASE FAMILY MEMBER"/>
    <property type="match status" value="1"/>
</dbReference>
<evidence type="ECO:0000256" key="4">
    <source>
        <dbReference type="ARBA" id="ARBA00022984"/>
    </source>
</evidence>
<keyword evidence="5 7" id="KW-0131">Cell cycle</keyword>
<accession>A0A1F8CLQ2</accession>
<evidence type="ECO:0000256" key="7">
    <source>
        <dbReference type="RuleBase" id="RU004135"/>
    </source>
</evidence>
<evidence type="ECO:0000256" key="5">
    <source>
        <dbReference type="ARBA" id="ARBA00023306"/>
    </source>
</evidence>
<name>A0A1F8CLQ2_9BACT</name>
<evidence type="ECO:0000256" key="3">
    <source>
        <dbReference type="ARBA" id="ARBA00022960"/>
    </source>
</evidence>
<dbReference type="InterPro" id="IPR036565">
    <property type="entry name" value="Mur-like_cat_sf"/>
</dbReference>
<dbReference type="GO" id="GO:0005737">
    <property type="term" value="C:cytoplasm"/>
    <property type="evidence" value="ECO:0007669"/>
    <property type="project" value="UniProtKB-SubCell"/>
</dbReference>
<dbReference type="Gene3D" id="3.40.1190.10">
    <property type="entry name" value="Mur-like, catalytic domain"/>
    <property type="match status" value="1"/>
</dbReference>
<sequence length="473" mass="52521">MTDKLLSFLQKTPFTSVVDDSRKVTKDCLFVAIKGAHFDAHDFLAEVIKKGAVGVVGERKIKDLPFVPQNYFQVDNSRQALGEIAAFVNNNPSEEMEVIGITGTDGKTTTANLIYHILNFAKKKVAVVSTINAVVGNKNLDTGFHVTNPEPLQLQSILAQMVADKTKIAVLEVTSHGLDQDRVAGVKFDTGVLTNITHEHLDYHKTFANYRDAKLKLFLKAKTVVLNADDQSFNYFCQRLSDKKVITYSLTKSVDYLATDISEKDGLSFVVVNAGQRYSFKSLLFGRYNVSNLLAAIATVRLYGVGWPDIQKTVVTFESPKGRMEEIKNTRGFRTFVDFAHTPNALENLLKTVRQMTDKQVIAVFGCAGERDVAKRPLMSDIATKLADLSIFTAEDPRHERIEDIFEAMKQGVAPSNRAKYLTIPDRMEAIGKAISLAKKGDLLIICGKGHEQSMCFGDEERPWSDQGVIAQI</sequence>
<comment type="subcellular location">
    <subcellularLocation>
        <location evidence="7">Cytoplasm</location>
    </subcellularLocation>
</comment>
<proteinExistence type="inferred from homology"/>
<evidence type="ECO:0000256" key="1">
    <source>
        <dbReference type="ARBA" id="ARBA00005898"/>
    </source>
</evidence>
<comment type="caution">
    <text evidence="11">The sequence shown here is derived from an EMBL/GenBank/DDBJ whole genome shotgun (WGS) entry which is preliminary data.</text>
</comment>
<dbReference type="HAMAP" id="MF_00208">
    <property type="entry name" value="MurE"/>
    <property type="match status" value="1"/>
</dbReference>
<dbReference type="GO" id="GO:0008360">
    <property type="term" value="P:regulation of cell shape"/>
    <property type="evidence" value="ECO:0007669"/>
    <property type="project" value="UniProtKB-KW"/>
</dbReference>
<evidence type="ECO:0000259" key="9">
    <source>
        <dbReference type="Pfam" id="PF02875"/>
    </source>
</evidence>
<dbReference type="GO" id="GO:0005524">
    <property type="term" value="F:ATP binding"/>
    <property type="evidence" value="ECO:0007669"/>
    <property type="project" value="InterPro"/>
</dbReference>
<dbReference type="InterPro" id="IPR004101">
    <property type="entry name" value="Mur_ligase_C"/>
</dbReference>
<dbReference type="GO" id="GO:0051301">
    <property type="term" value="P:cell division"/>
    <property type="evidence" value="ECO:0007669"/>
    <property type="project" value="UniProtKB-KW"/>
</dbReference>
<comment type="pathway">
    <text evidence="7">Cell wall biogenesis; peptidoglycan biosynthesis.</text>
</comment>
<dbReference type="Pfam" id="PF01225">
    <property type="entry name" value="Mur_ligase"/>
    <property type="match status" value="1"/>
</dbReference>
<evidence type="ECO:0000313" key="11">
    <source>
        <dbReference type="EMBL" id="OGM77267.1"/>
    </source>
</evidence>
<feature type="non-terminal residue" evidence="11">
    <location>
        <position position="473"/>
    </location>
</feature>